<keyword evidence="2" id="KW-0472">Membrane</keyword>
<feature type="domain" description="N-acetyltransferase" evidence="3">
    <location>
        <begin position="82"/>
        <end position="243"/>
    </location>
</feature>
<dbReference type="PROSITE" id="PS51186">
    <property type="entry name" value="GNAT"/>
    <property type="match status" value="1"/>
</dbReference>
<comment type="caution">
    <text evidence="4">The sequence shown here is derived from an EMBL/GenBank/DDBJ whole genome shotgun (WGS) entry which is preliminary data.</text>
</comment>
<dbReference type="EMBL" id="JAACJJ010000029">
    <property type="protein sequence ID" value="KAF5319526.1"/>
    <property type="molecule type" value="Genomic_DNA"/>
</dbReference>
<dbReference type="InterPro" id="IPR016181">
    <property type="entry name" value="Acyl_CoA_acyltransferase"/>
</dbReference>
<evidence type="ECO:0000259" key="3">
    <source>
        <dbReference type="PROSITE" id="PS51186"/>
    </source>
</evidence>
<gene>
    <name evidence="4" type="ORF">D9619_008294</name>
</gene>
<dbReference type="InterPro" id="IPR050769">
    <property type="entry name" value="NAT_camello-type"/>
</dbReference>
<dbReference type="PANTHER" id="PTHR13947">
    <property type="entry name" value="GNAT FAMILY N-ACETYLTRANSFERASE"/>
    <property type="match status" value="1"/>
</dbReference>
<keyword evidence="1" id="KW-0808">Transferase</keyword>
<dbReference type="GO" id="GO:0008080">
    <property type="term" value="F:N-acetyltransferase activity"/>
    <property type="evidence" value="ECO:0007669"/>
    <property type="project" value="InterPro"/>
</dbReference>
<dbReference type="SUPFAM" id="SSF55729">
    <property type="entry name" value="Acyl-CoA N-acyltransferases (Nat)"/>
    <property type="match status" value="1"/>
</dbReference>
<keyword evidence="2" id="KW-1133">Transmembrane helix</keyword>
<organism evidence="4 5">
    <name type="scientific">Psilocybe cf. subviscida</name>
    <dbReference type="NCBI Taxonomy" id="2480587"/>
    <lineage>
        <taxon>Eukaryota</taxon>
        <taxon>Fungi</taxon>
        <taxon>Dikarya</taxon>
        <taxon>Basidiomycota</taxon>
        <taxon>Agaricomycotina</taxon>
        <taxon>Agaricomycetes</taxon>
        <taxon>Agaricomycetidae</taxon>
        <taxon>Agaricales</taxon>
        <taxon>Agaricineae</taxon>
        <taxon>Strophariaceae</taxon>
        <taxon>Psilocybe</taxon>
    </lineage>
</organism>
<dbReference type="OrthoDB" id="41532at2759"/>
<sequence length="243" mass="26604">MSEPLLNSRDTIRLRPFQDKDGERVREIYLKAMLTGASSPTYMSRKAQLTRPWALYFYAQMVSGAALILSAPTVTVRLGGGILVVSALGLLYAWRRNTRKIFERFTGMAVTGDLADVLKHYSASGSGFWVAEVTSGKDAGKIVGCVGLDSSASPEPGTAELRRMAVLPENQGHGIGTRLLSTLIIHAREQNLTAITLSTSMYQVAAMNMYEAAGFKEVKRVLRTVKFLFISSSPTVHFFSMSL</sequence>
<dbReference type="Gene3D" id="3.40.630.30">
    <property type="match status" value="1"/>
</dbReference>
<evidence type="ECO:0000313" key="5">
    <source>
        <dbReference type="Proteomes" id="UP000567179"/>
    </source>
</evidence>
<dbReference type="InterPro" id="IPR000182">
    <property type="entry name" value="GNAT_dom"/>
</dbReference>
<keyword evidence="5" id="KW-1185">Reference proteome</keyword>
<evidence type="ECO:0000256" key="1">
    <source>
        <dbReference type="ARBA" id="ARBA00022679"/>
    </source>
</evidence>
<dbReference type="AlphaFoldDB" id="A0A8H5F0V2"/>
<dbReference type="PANTHER" id="PTHR13947:SF37">
    <property type="entry name" value="LD18367P"/>
    <property type="match status" value="1"/>
</dbReference>
<feature type="transmembrane region" description="Helical" evidence="2">
    <location>
        <begin position="76"/>
        <end position="94"/>
    </location>
</feature>
<evidence type="ECO:0000313" key="4">
    <source>
        <dbReference type="EMBL" id="KAF5319526.1"/>
    </source>
</evidence>
<dbReference type="Proteomes" id="UP000567179">
    <property type="component" value="Unassembled WGS sequence"/>
</dbReference>
<feature type="transmembrane region" description="Helical" evidence="2">
    <location>
        <begin position="53"/>
        <end position="70"/>
    </location>
</feature>
<accession>A0A8H5F0V2</accession>
<evidence type="ECO:0000256" key="2">
    <source>
        <dbReference type="SAM" id="Phobius"/>
    </source>
</evidence>
<reference evidence="4 5" key="1">
    <citation type="journal article" date="2020" name="ISME J.">
        <title>Uncovering the hidden diversity of litter-decomposition mechanisms in mushroom-forming fungi.</title>
        <authorList>
            <person name="Floudas D."/>
            <person name="Bentzer J."/>
            <person name="Ahren D."/>
            <person name="Johansson T."/>
            <person name="Persson P."/>
            <person name="Tunlid A."/>
        </authorList>
    </citation>
    <scope>NUCLEOTIDE SEQUENCE [LARGE SCALE GENOMIC DNA]</scope>
    <source>
        <strain evidence="4 5">CBS 101986</strain>
    </source>
</reference>
<name>A0A8H5F0V2_9AGAR</name>
<proteinExistence type="predicted"/>
<dbReference type="CDD" id="cd04301">
    <property type="entry name" value="NAT_SF"/>
    <property type="match status" value="1"/>
</dbReference>
<dbReference type="Pfam" id="PF00583">
    <property type="entry name" value="Acetyltransf_1"/>
    <property type="match status" value="1"/>
</dbReference>
<keyword evidence="2" id="KW-0812">Transmembrane</keyword>
<protein>
    <recommendedName>
        <fullName evidence="3">N-acetyltransferase domain-containing protein</fullName>
    </recommendedName>
</protein>